<feature type="domain" description="FAD/NAD(P)-binding" evidence="6">
    <location>
        <begin position="1"/>
        <end position="287"/>
    </location>
</feature>
<evidence type="ECO:0000256" key="3">
    <source>
        <dbReference type="ARBA" id="ARBA00022630"/>
    </source>
</evidence>
<dbReference type="InterPro" id="IPR023753">
    <property type="entry name" value="FAD/NAD-binding_dom"/>
</dbReference>
<dbReference type="SUPFAM" id="SSF51905">
    <property type="entry name" value="FAD/NAD(P)-binding domain"/>
    <property type="match status" value="2"/>
</dbReference>
<keyword evidence="5" id="KW-0560">Oxidoreductase</keyword>
<evidence type="ECO:0000313" key="7">
    <source>
        <dbReference type="EMBL" id="MBL4934817.1"/>
    </source>
</evidence>
<comment type="similarity">
    <text evidence="2">Belongs to the NADH dehydrogenase family.</text>
</comment>
<comment type="cofactor">
    <cofactor evidence="1">
        <name>FAD</name>
        <dbReference type="ChEBI" id="CHEBI:57692"/>
    </cofactor>
</comment>
<proteinExistence type="inferred from homology"/>
<sequence length="381" mass="42628">MKIFIVGGGFAGIKAAKQLSKKVSKENEIYLIDKNEYTTMLPNLPELTSGRLKEKDITEKISSLLPRRVKFLKEEITNINLDMNEITTSKTKYTYDYLVMAAGSTTNLYGFNQHLENVNLLDSLEAANNVRERFEGYIRKTENPTLVVSGAGFTGIELACNLYDYAKKQGKKLNVVFVELAKKVLPMLSEKSSSHVMGKLKKLDFKIYTENQIAQFDGENITLKNDEIIKDVFFCWCSGVKSSLKPIGNYASLPDGRIIVDEYLSIPNYKEVYAAGDAAAIKGKDGKFLRRAVTFAEMSGKHAGKNIAAAINNGSKSKFNPIDLGWIIPLYISSIGEAMGVEVRGRKGIFMHYILCGIKNYSFKNFGRELIAAFKYPFTKI</sequence>
<accession>A0ABS1T639</accession>
<dbReference type="EMBL" id="JAESWC010000002">
    <property type="protein sequence ID" value="MBL4934817.1"/>
    <property type="molecule type" value="Genomic_DNA"/>
</dbReference>
<dbReference type="PANTHER" id="PTHR42913">
    <property type="entry name" value="APOPTOSIS-INDUCING FACTOR 1"/>
    <property type="match status" value="1"/>
</dbReference>
<dbReference type="PANTHER" id="PTHR42913:SF3">
    <property type="entry name" value="64 KDA MITOCHONDRIAL NADH DEHYDROGENASE (EUROFUNG)"/>
    <property type="match status" value="1"/>
</dbReference>
<dbReference type="InterPro" id="IPR051169">
    <property type="entry name" value="NADH-Q_oxidoreductase"/>
</dbReference>
<evidence type="ECO:0000256" key="4">
    <source>
        <dbReference type="ARBA" id="ARBA00022827"/>
    </source>
</evidence>
<organism evidence="7 8">
    <name type="scientific">Clostridium rhizosphaerae</name>
    <dbReference type="NCBI Taxonomy" id="2803861"/>
    <lineage>
        <taxon>Bacteria</taxon>
        <taxon>Bacillati</taxon>
        <taxon>Bacillota</taxon>
        <taxon>Clostridia</taxon>
        <taxon>Eubacteriales</taxon>
        <taxon>Clostridiaceae</taxon>
        <taxon>Clostridium</taxon>
    </lineage>
</organism>
<comment type="caution">
    <text evidence="7">The sequence shown here is derived from an EMBL/GenBank/DDBJ whole genome shotgun (WGS) entry which is preliminary data.</text>
</comment>
<name>A0ABS1T639_9CLOT</name>
<dbReference type="Gene3D" id="3.50.50.100">
    <property type="match status" value="1"/>
</dbReference>
<evidence type="ECO:0000259" key="6">
    <source>
        <dbReference type="Pfam" id="PF07992"/>
    </source>
</evidence>
<keyword evidence="8" id="KW-1185">Reference proteome</keyword>
<keyword evidence="3" id="KW-0285">Flavoprotein</keyword>
<dbReference type="InterPro" id="IPR036188">
    <property type="entry name" value="FAD/NAD-bd_sf"/>
</dbReference>
<evidence type="ECO:0000256" key="2">
    <source>
        <dbReference type="ARBA" id="ARBA00005272"/>
    </source>
</evidence>
<dbReference type="Pfam" id="PF07992">
    <property type="entry name" value="Pyr_redox_2"/>
    <property type="match status" value="1"/>
</dbReference>
<dbReference type="PRINTS" id="PR00368">
    <property type="entry name" value="FADPNR"/>
</dbReference>
<dbReference type="Proteomes" id="UP000632377">
    <property type="component" value="Unassembled WGS sequence"/>
</dbReference>
<evidence type="ECO:0000256" key="5">
    <source>
        <dbReference type="ARBA" id="ARBA00023002"/>
    </source>
</evidence>
<dbReference type="RefSeq" id="WP_202747462.1">
    <property type="nucleotide sequence ID" value="NZ_JAESWC010000002.1"/>
</dbReference>
<protein>
    <submittedName>
        <fullName evidence="7">FAD-dependent oxidoreductase</fullName>
    </submittedName>
</protein>
<dbReference type="PRINTS" id="PR00469">
    <property type="entry name" value="PNDRDTASEII"/>
</dbReference>
<keyword evidence="4" id="KW-0274">FAD</keyword>
<evidence type="ECO:0000313" key="8">
    <source>
        <dbReference type="Proteomes" id="UP000632377"/>
    </source>
</evidence>
<gene>
    <name evidence="7" type="ORF">JK636_03490</name>
</gene>
<reference evidence="7 8" key="1">
    <citation type="submission" date="2021-01" db="EMBL/GenBank/DDBJ databases">
        <title>Genome public.</title>
        <authorList>
            <person name="Liu C."/>
            <person name="Sun Q."/>
        </authorList>
    </citation>
    <scope>NUCLEOTIDE SEQUENCE [LARGE SCALE GENOMIC DNA]</scope>
    <source>
        <strain evidence="7 8">YIM B02515</strain>
    </source>
</reference>
<evidence type="ECO:0000256" key="1">
    <source>
        <dbReference type="ARBA" id="ARBA00001974"/>
    </source>
</evidence>